<dbReference type="WBParaSite" id="JU765_v2.g11094.t1">
    <property type="protein sequence ID" value="JU765_v2.g11094.t1"/>
    <property type="gene ID" value="JU765_v2.g11094"/>
</dbReference>
<evidence type="ECO:0000313" key="2">
    <source>
        <dbReference type="WBParaSite" id="JU765_v2.g11094.t1"/>
    </source>
</evidence>
<name>A0AC34PY17_9BILA</name>
<proteinExistence type="predicted"/>
<sequence>MKKKQRRKCPNALPVSVQLPHSTTSKDDIHVIPVLVLPYLSNIFVIQILPDATTAKTTFIPSIFCKLNTATFFGIKCQKSTKLTPLPRVSEHFSET</sequence>
<evidence type="ECO:0000313" key="1">
    <source>
        <dbReference type="Proteomes" id="UP000887576"/>
    </source>
</evidence>
<reference evidence="2" key="1">
    <citation type="submission" date="2022-11" db="UniProtKB">
        <authorList>
            <consortium name="WormBaseParasite"/>
        </authorList>
    </citation>
    <scope>IDENTIFICATION</scope>
</reference>
<protein>
    <submittedName>
        <fullName evidence="2">Uncharacterized protein</fullName>
    </submittedName>
</protein>
<accession>A0AC34PY17</accession>
<dbReference type="Proteomes" id="UP000887576">
    <property type="component" value="Unplaced"/>
</dbReference>
<organism evidence="1 2">
    <name type="scientific">Panagrolaimus sp. JU765</name>
    <dbReference type="NCBI Taxonomy" id="591449"/>
    <lineage>
        <taxon>Eukaryota</taxon>
        <taxon>Metazoa</taxon>
        <taxon>Ecdysozoa</taxon>
        <taxon>Nematoda</taxon>
        <taxon>Chromadorea</taxon>
        <taxon>Rhabditida</taxon>
        <taxon>Tylenchina</taxon>
        <taxon>Panagrolaimomorpha</taxon>
        <taxon>Panagrolaimoidea</taxon>
        <taxon>Panagrolaimidae</taxon>
        <taxon>Panagrolaimus</taxon>
    </lineage>
</organism>